<proteinExistence type="predicted"/>
<accession>A0ACB9M5S5</accession>
<reference evidence="2" key="1">
    <citation type="journal article" date="2023" name="Front. Plant Sci.">
        <title>Chromosomal-level genome assembly of Melastoma candidum provides insights into trichome evolution.</title>
        <authorList>
            <person name="Zhong Y."/>
            <person name="Wu W."/>
            <person name="Sun C."/>
            <person name="Zou P."/>
            <person name="Liu Y."/>
            <person name="Dai S."/>
            <person name="Zhou R."/>
        </authorList>
    </citation>
    <scope>NUCLEOTIDE SEQUENCE [LARGE SCALE GENOMIC DNA]</scope>
</reference>
<name>A0ACB9M5S5_9MYRT</name>
<gene>
    <name evidence="1" type="ORF">MLD38_033198</name>
</gene>
<evidence type="ECO:0000313" key="2">
    <source>
        <dbReference type="Proteomes" id="UP001057402"/>
    </source>
</evidence>
<dbReference type="EMBL" id="CM042889">
    <property type="protein sequence ID" value="KAI4319618.1"/>
    <property type="molecule type" value="Genomic_DNA"/>
</dbReference>
<organism evidence="1 2">
    <name type="scientific">Melastoma candidum</name>
    <dbReference type="NCBI Taxonomy" id="119954"/>
    <lineage>
        <taxon>Eukaryota</taxon>
        <taxon>Viridiplantae</taxon>
        <taxon>Streptophyta</taxon>
        <taxon>Embryophyta</taxon>
        <taxon>Tracheophyta</taxon>
        <taxon>Spermatophyta</taxon>
        <taxon>Magnoliopsida</taxon>
        <taxon>eudicotyledons</taxon>
        <taxon>Gunneridae</taxon>
        <taxon>Pentapetalae</taxon>
        <taxon>rosids</taxon>
        <taxon>malvids</taxon>
        <taxon>Myrtales</taxon>
        <taxon>Melastomataceae</taxon>
        <taxon>Melastomatoideae</taxon>
        <taxon>Melastomateae</taxon>
        <taxon>Melastoma</taxon>
    </lineage>
</organism>
<keyword evidence="2" id="KW-1185">Reference proteome</keyword>
<comment type="caution">
    <text evidence="1">The sequence shown here is derived from an EMBL/GenBank/DDBJ whole genome shotgun (WGS) entry which is preliminary data.</text>
</comment>
<protein>
    <submittedName>
        <fullName evidence="1">Uncharacterized protein</fullName>
    </submittedName>
</protein>
<dbReference type="Proteomes" id="UP001057402">
    <property type="component" value="Chromosome 10"/>
</dbReference>
<sequence>MARKKSRLLVSIRKKLFFLCLPKPDPEKKSKKWRFGWLWSWPFGMPKMRRRHAPVLVLQPKTTLDEAIEEQRKHALTVAIATAAAAEAAVAAAHAAAEVVRLTGASSEMKFRRRGLDPDSAATRIQSAFRAYLARKALRALKGLVKLQALARGRAVRRRREHGLNCSPTSSPRSKSGSTHTRASLANERSRKCANDEAISKFKKGLSEGRELRIGCDGWRNWDHSLYSKEDVENNWLRKLDARSRRERMMQYSYSQREGRNARIPEDPAWRKQYTRWSFRDGHWEDNETAKPTVRSTSCRTGRFEMAAGWAEPDEGPITPCFLSRRSFGHAKKSSLTDEIALPSSPVFPAYMAVTESTRAKVRSTSTPRQWIGHFEGGTNYNSSMNRLNISYQSGDYTGTS</sequence>
<evidence type="ECO:0000313" key="1">
    <source>
        <dbReference type="EMBL" id="KAI4319618.1"/>
    </source>
</evidence>